<feature type="modified residue" description="Glycine radical" evidence="3">
    <location>
        <position position="792"/>
    </location>
</feature>
<evidence type="ECO:0000259" key="5">
    <source>
        <dbReference type="PROSITE" id="PS51149"/>
    </source>
</evidence>
<feature type="domain" description="PFL" evidence="6">
    <location>
        <begin position="9"/>
        <end position="689"/>
    </location>
</feature>
<dbReference type="PANTHER" id="PTHR43641:SF2">
    <property type="entry name" value="DEHYDRATASE YBIW-RELATED"/>
    <property type="match status" value="1"/>
</dbReference>
<evidence type="ECO:0000256" key="4">
    <source>
        <dbReference type="SAM" id="MobiDB-lite"/>
    </source>
</evidence>
<dbReference type="Gene3D" id="3.20.70.20">
    <property type="match status" value="1"/>
</dbReference>
<name>A0A212JJZ4_9FIRM</name>
<keyword evidence="7" id="KW-0012">Acyltransferase</keyword>
<accession>A0A212JJZ4</accession>
<dbReference type="Pfam" id="PF01228">
    <property type="entry name" value="Gly_radical"/>
    <property type="match status" value="1"/>
</dbReference>
<dbReference type="GO" id="GO:0008861">
    <property type="term" value="F:formate C-acetyltransferase activity"/>
    <property type="evidence" value="ECO:0007669"/>
    <property type="project" value="UniProtKB-EC"/>
</dbReference>
<dbReference type="EC" id="2.3.1.54" evidence="7"/>
<dbReference type="PROSITE" id="PS51554">
    <property type="entry name" value="PFL"/>
    <property type="match status" value="1"/>
</dbReference>
<dbReference type="InterPro" id="IPR051215">
    <property type="entry name" value="GRE"/>
</dbReference>
<keyword evidence="1 3" id="KW-0556">Organic radical</keyword>
<evidence type="ECO:0000256" key="1">
    <source>
        <dbReference type="ARBA" id="ARBA00022818"/>
    </source>
</evidence>
<evidence type="ECO:0000313" key="7">
    <source>
        <dbReference type="EMBL" id="SBV99752.1"/>
    </source>
</evidence>
<proteinExistence type="predicted"/>
<dbReference type="EMBL" id="FLUN01000001">
    <property type="protein sequence ID" value="SBV99752.1"/>
    <property type="molecule type" value="Genomic_DNA"/>
</dbReference>
<keyword evidence="2 7" id="KW-0456">Lyase</keyword>
<dbReference type="PROSITE" id="PS51149">
    <property type="entry name" value="GLY_RADICAL_2"/>
    <property type="match status" value="1"/>
</dbReference>
<feature type="region of interest" description="Disordered" evidence="4">
    <location>
        <begin position="687"/>
        <end position="708"/>
    </location>
</feature>
<dbReference type="Pfam" id="PF02901">
    <property type="entry name" value="PFL-like"/>
    <property type="match status" value="1"/>
</dbReference>
<sequence>MYKFRPVSGRIQRMHQLVRDRVIHMDAERALIVTESYKRNEHMLPMLKRPTATYDICARMTIRVEDFELIVGNKARTFCGAAIYPEWEGTGWIPPMIQKGVWTRREDGCYHNPEGEELRLAIAAEDYEALLSIGDYWKGRTISATADAWKPQGYEELCSLGVCANDNIHKPLMMMSAGHLTAGFQKILTVGYAAIRKEAQDWLNAHINNLMGEDVERSLFYSAAVITCDAAEMLVSRYGAACREKAAQCGAAERKAELLRMAEGLEHIARYPVRTFWEACQAAALYQLFLGLDSKIPASSFGRFDQYTWPYLKADLDAGVLTIDQAQEIVDAFILKANCYYCPAHPAVAVITGIGNTYQHTTLGGVDPETGEDASNPVTYMAMESVGRLGLHDPTLSLRINKNTPEQLWDCALETSKLVGGLPLFQNDDVIIPGLMRELGFTLYDARNYALIGCQEITGSGNDYSACNGISPPYASIHYGVVLSMALNNGKNPFNQAQCSIETGYLYDMNSIEEVKAAFQKLAAYITKAQVSINNYTEYLTMYHAPLPALSISMEGCMEKGKDATWGGCKYTSYGGTATGLATVADSLTAIRYLCFDKKLVSVRELYDAVMANWEGYEALRQRVLHEAPHYGNNDPYADEMMKWVCDVYYDICKECYSANAKVFKAGLYSASDHVYQGYHTWATPDGRKTGEPMADATSPAQGRDKQGPTAVCASARCYDHSKFMDGMALNIRIHPSAVAREDGVAKLRDMTKAYLEQGGMEIQYNVVSAETMRSAQVDPQAYRNLVVRIAGYSAYFVELSRDCQNDIIRRTENML</sequence>
<gene>
    <name evidence="7" type="primary">pflB</name>
    <name evidence="7" type="ORF">KL86CLO1_11252</name>
</gene>
<reference evidence="7" key="1">
    <citation type="submission" date="2016-04" db="EMBL/GenBank/DDBJ databases">
        <authorList>
            <person name="Evans L.H."/>
            <person name="Alamgir A."/>
            <person name="Owens N."/>
            <person name="Weber N.D."/>
            <person name="Virtaneva K."/>
            <person name="Barbian K."/>
            <person name="Babar A."/>
            <person name="Rosenke K."/>
        </authorList>
    </citation>
    <scope>NUCLEOTIDE SEQUENCE</scope>
    <source>
        <strain evidence="7">86</strain>
    </source>
</reference>
<dbReference type="InterPro" id="IPR001150">
    <property type="entry name" value="Gly_radical"/>
</dbReference>
<dbReference type="AlphaFoldDB" id="A0A212JJZ4"/>
<dbReference type="PROSITE" id="PS00850">
    <property type="entry name" value="GLY_RADICAL_1"/>
    <property type="match status" value="1"/>
</dbReference>
<feature type="domain" description="Glycine radical" evidence="5">
    <location>
        <begin position="696"/>
        <end position="816"/>
    </location>
</feature>
<dbReference type="InterPro" id="IPR019777">
    <property type="entry name" value="Form_AcTrfase_GR_CS"/>
</dbReference>
<dbReference type="InterPro" id="IPR004184">
    <property type="entry name" value="PFL_dom"/>
</dbReference>
<dbReference type="SUPFAM" id="SSF51998">
    <property type="entry name" value="PFL-like glycyl radical enzymes"/>
    <property type="match status" value="1"/>
</dbReference>
<evidence type="ECO:0000259" key="6">
    <source>
        <dbReference type="PROSITE" id="PS51554"/>
    </source>
</evidence>
<evidence type="ECO:0000256" key="2">
    <source>
        <dbReference type="ARBA" id="ARBA00023239"/>
    </source>
</evidence>
<keyword evidence="7" id="KW-0808">Transferase</keyword>
<organism evidence="7">
    <name type="scientific">uncultured Eubacteriales bacterium</name>
    <dbReference type="NCBI Taxonomy" id="172733"/>
    <lineage>
        <taxon>Bacteria</taxon>
        <taxon>Bacillati</taxon>
        <taxon>Bacillota</taxon>
        <taxon>Clostridia</taxon>
        <taxon>Eubacteriales</taxon>
        <taxon>environmental samples</taxon>
    </lineage>
</organism>
<evidence type="ECO:0000256" key="3">
    <source>
        <dbReference type="PROSITE-ProRule" id="PRU00493"/>
    </source>
</evidence>
<keyword evidence="7" id="KW-0670">Pyruvate</keyword>
<dbReference type="PANTHER" id="PTHR43641">
    <property type="entry name" value="FORMATE ACETYLTRANSFERASE 3-RELATED"/>
    <property type="match status" value="1"/>
</dbReference>
<dbReference type="GO" id="GO:0005829">
    <property type="term" value="C:cytosol"/>
    <property type="evidence" value="ECO:0007669"/>
    <property type="project" value="TreeGrafter"/>
</dbReference>
<dbReference type="GO" id="GO:0016829">
    <property type="term" value="F:lyase activity"/>
    <property type="evidence" value="ECO:0007669"/>
    <property type="project" value="UniProtKB-KW"/>
</dbReference>
<protein>
    <submittedName>
        <fullName evidence="7">Pyruvate formate-lyase PflB3</fullName>
        <ecNumber evidence="7">2.3.1.54</ecNumber>
    </submittedName>
</protein>